<protein>
    <recommendedName>
        <fullName evidence="4">DUF4386 domain-containing protein</fullName>
    </recommendedName>
</protein>
<feature type="transmembrane region" description="Helical" evidence="1">
    <location>
        <begin position="25"/>
        <end position="46"/>
    </location>
</feature>
<evidence type="ECO:0008006" key="4">
    <source>
        <dbReference type="Google" id="ProtNLM"/>
    </source>
</evidence>
<feature type="transmembrane region" description="Helical" evidence="1">
    <location>
        <begin position="180"/>
        <end position="199"/>
    </location>
</feature>
<feature type="transmembrane region" description="Helical" evidence="1">
    <location>
        <begin position="153"/>
        <end position="173"/>
    </location>
</feature>
<reference evidence="2" key="1">
    <citation type="submission" date="2021-06" db="EMBL/GenBank/DDBJ databases">
        <title>Genome-based taxonomic framework of Microbacterium strains isolated from marine environment, the description of four new species and reclassification of four preexisting species.</title>
        <authorList>
            <person name="Lee S.D."/>
            <person name="Kim S.-M."/>
            <person name="Byeon Y.-S."/>
            <person name="Yang H.L."/>
            <person name="Kim I.S."/>
        </authorList>
    </citation>
    <scope>NUCLEOTIDE SEQUENCE</scope>
    <source>
        <strain evidence="2">KACC 20510</strain>
    </source>
</reference>
<sequence>MSRTLPPAVPAVSDREATSAVSRSWAVLGIVAGLASLASVFLSMTLSPDYVPGSVMTTEVMNRHYLDRQPIMIAFHVVTLVSAFALVVFGAGLQRRLRVSLHASSLLPQVAFTGVVLVSVSQIMGTALDTEFLFGTSDTAINLPGDIGLYSHWIATLPWVWVGAGLAGLALGAAGRSRAIPGWISVTGWVLGGLTALLALSPLQYVAAGPGALWLLVTAFGFTVGDRAHRRGSPRV</sequence>
<keyword evidence="1" id="KW-0472">Membrane</keyword>
<proteinExistence type="predicted"/>
<keyword evidence="1" id="KW-1133">Transmembrane helix</keyword>
<dbReference type="EMBL" id="JAHWXI010000008">
    <property type="protein sequence ID" value="MDN4464481.1"/>
    <property type="molecule type" value="Genomic_DNA"/>
</dbReference>
<evidence type="ECO:0000256" key="1">
    <source>
        <dbReference type="SAM" id="Phobius"/>
    </source>
</evidence>
<evidence type="ECO:0000313" key="2">
    <source>
        <dbReference type="EMBL" id="MDN4464481.1"/>
    </source>
</evidence>
<dbReference type="Proteomes" id="UP001172731">
    <property type="component" value="Unassembled WGS sequence"/>
</dbReference>
<feature type="transmembrane region" description="Helical" evidence="1">
    <location>
        <begin position="105"/>
        <end position="124"/>
    </location>
</feature>
<comment type="caution">
    <text evidence="2">The sequence shown here is derived from an EMBL/GenBank/DDBJ whole genome shotgun (WGS) entry which is preliminary data.</text>
</comment>
<accession>A0ABT8FTI0</accession>
<feature type="transmembrane region" description="Helical" evidence="1">
    <location>
        <begin position="205"/>
        <end position="225"/>
    </location>
</feature>
<gene>
    <name evidence="2" type="ORF">KZC48_08710</name>
</gene>
<keyword evidence="3" id="KW-1185">Reference proteome</keyword>
<name>A0ABT8FTI0_9MICO</name>
<feature type="transmembrane region" description="Helical" evidence="1">
    <location>
        <begin position="71"/>
        <end position="93"/>
    </location>
</feature>
<organism evidence="2 3">
    <name type="scientific">Microbacterium aurantiacum</name>
    <dbReference type="NCBI Taxonomy" id="162393"/>
    <lineage>
        <taxon>Bacteria</taxon>
        <taxon>Bacillati</taxon>
        <taxon>Actinomycetota</taxon>
        <taxon>Actinomycetes</taxon>
        <taxon>Micrococcales</taxon>
        <taxon>Microbacteriaceae</taxon>
        <taxon>Microbacterium</taxon>
    </lineage>
</organism>
<keyword evidence="1" id="KW-0812">Transmembrane</keyword>
<evidence type="ECO:0000313" key="3">
    <source>
        <dbReference type="Proteomes" id="UP001172731"/>
    </source>
</evidence>
<dbReference type="RefSeq" id="WP_301133935.1">
    <property type="nucleotide sequence ID" value="NZ_BAAAUQ010000007.1"/>
</dbReference>